<accession>A0A6G1CDG9</accession>
<reference evidence="2 3" key="1">
    <citation type="submission" date="2019-11" db="EMBL/GenBank/DDBJ databases">
        <title>Whole genome sequence of Oryza granulata.</title>
        <authorList>
            <person name="Li W."/>
        </authorList>
    </citation>
    <scope>NUCLEOTIDE SEQUENCE [LARGE SCALE GENOMIC DNA]</scope>
    <source>
        <strain evidence="3">cv. Menghai</strain>
        <tissue evidence="2">Leaf</tissue>
    </source>
</reference>
<feature type="region of interest" description="Disordered" evidence="1">
    <location>
        <begin position="76"/>
        <end position="115"/>
    </location>
</feature>
<proteinExistence type="predicted"/>
<protein>
    <submittedName>
        <fullName evidence="2">Uncharacterized protein</fullName>
    </submittedName>
</protein>
<name>A0A6G1CDG9_9ORYZ</name>
<feature type="compositionally biased region" description="Basic and acidic residues" evidence="1">
    <location>
        <begin position="92"/>
        <end position="101"/>
    </location>
</feature>
<dbReference type="Proteomes" id="UP000479710">
    <property type="component" value="Unassembled WGS sequence"/>
</dbReference>
<gene>
    <name evidence="2" type="ORF">E2562_001738</name>
</gene>
<evidence type="ECO:0000256" key="1">
    <source>
        <dbReference type="SAM" id="MobiDB-lite"/>
    </source>
</evidence>
<evidence type="ECO:0000313" key="2">
    <source>
        <dbReference type="EMBL" id="KAF0898067.1"/>
    </source>
</evidence>
<keyword evidence="3" id="KW-1185">Reference proteome</keyword>
<organism evidence="2 3">
    <name type="scientific">Oryza meyeriana var. granulata</name>
    <dbReference type="NCBI Taxonomy" id="110450"/>
    <lineage>
        <taxon>Eukaryota</taxon>
        <taxon>Viridiplantae</taxon>
        <taxon>Streptophyta</taxon>
        <taxon>Embryophyta</taxon>
        <taxon>Tracheophyta</taxon>
        <taxon>Spermatophyta</taxon>
        <taxon>Magnoliopsida</taxon>
        <taxon>Liliopsida</taxon>
        <taxon>Poales</taxon>
        <taxon>Poaceae</taxon>
        <taxon>BOP clade</taxon>
        <taxon>Oryzoideae</taxon>
        <taxon>Oryzeae</taxon>
        <taxon>Oryzinae</taxon>
        <taxon>Oryza</taxon>
        <taxon>Oryza meyeriana</taxon>
    </lineage>
</organism>
<sequence>MGAQWRKRSRFPLFLRSDPPCPVVIETVLAARSATAVVLHMMSRHRISAQGRLPGTKIVEMEQEGTTATVGDEEVKAAVGARDRKKATTTSARDEEGAQRSEEEEESALLNKKPL</sequence>
<dbReference type="AlphaFoldDB" id="A0A6G1CDG9"/>
<evidence type="ECO:0000313" key="3">
    <source>
        <dbReference type="Proteomes" id="UP000479710"/>
    </source>
</evidence>
<comment type="caution">
    <text evidence="2">The sequence shown here is derived from an EMBL/GenBank/DDBJ whole genome shotgun (WGS) entry which is preliminary data.</text>
</comment>
<dbReference type="EMBL" id="SPHZ02000009">
    <property type="protein sequence ID" value="KAF0898067.1"/>
    <property type="molecule type" value="Genomic_DNA"/>
</dbReference>